<evidence type="ECO:0000256" key="15">
    <source>
        <dbReference type="SAM" id="Coils"/>
    </source>
</evidence>
<evidence type="ECO:0000256" key="2">
    <source>
        <dbReference type="ARBA" id="ARBA00008437"/>
    </source>
</evidence>
<comment type="function">
    <text evidence="14">Mediates the voltage-dependent proton permeability of excitable membranes. Forms a proton-selective channel through which protons may pass in accordance with their electrochemical gradient.</text>
</comment>
<evidence type="ECO:0000256" key="13">
    <source>
        <dbReference type="ARBA" id="ARBA00031989"/>
    </source>
</evidence>
<keyword evidence="8 16" id="KW-1133">Transmembrane helix</keyword>
<feature type="coiled-coil region" evidence="15">
    <location>
        <begin position="178"/>
        <end position="222"/>
    </location>
</feature>
<evidence type="ECO:0000256" key="10">
    <source>
        <dbReference type="ARBA" id="ARBA00023065"/>
    </source>
</evidence>
<dbReference type="CTD" id="84329"/>
<dbReference type="Pfam" id="PF16799">
    <property type="entry name" value="VGPC1_C"/>
    <property type="match status" value="1"/>
</dbReference>
<dbReference type="AlphaFoldDB" id="A0A6P8S384"/>
<evidence type="ECO:0000256" key="7">
    <source>
        <dbReference type="ARBA" id="ARBA00022882"/>
    </source>
</evidence>
<evidence type="ECO:0000256" key="5">
    <source>
        <dbReference type="ARBA" id="ARBA00022475"/>
    </source>
</evidence>
<dbReference type="KEGG" id="gsh:117365625"/>
<feature type="transmembrane region" description="Helical" evidence="16">
    <location>
        <begin position="60"/>
        <end position="79"/>
    </location>
</feature>
<evidence type="ECO:0000256" key="16">
    <source>
        <dbReference type="SAM" id="Phobius"/>
    </source>
</evidence>
<keyword evidence="7" id="KW-0851">Voltage-gated channel</keyword>
<reference evidence="20 21" key="1">
    <citation type="submission" date="2025-04" db="UniProtKB">
        <authorList>
            <consortium name="RefSeq"/>
        </authorList>
    </citation>
    <scope>IDENTIFICATION</scope>
</reference>
<evidence type="ECO:0000256" key="6">
    <source>
        <dbReference type="ARBA" id="ARBA00022692"/>
    </source>
</evidence>
<feature type="transmembrane region" description="Helical" evidence="16">
    <location>
        <begin position="95"/>
        <end position="117"/>
    </location>
</feature>
<dbReference type="RefSeq" id="XP_033812092.1">
    <property type="nucleotide sequence ID" value="XM_033956201.1"/>
</dbReference>
<evidence type="ECO:0000256" key="11">
    <source>
        <dbReference type="ARBA" id="ARBA00023136"/>
    </source>
</evidence>
<organism evidence="19 20">
    <name type="scientific">Geotrypetes seraphini</name>
    <name type="common">Gaboon caecilian</name>
    <name type="synonym">Caecilia seraphini</name>
    <dbReference type="NCBI Taxonomy" id="260995"/>
    <lineage>
        <taxon>Eukaryota</taxon>
        <taxon>Metazoa</taxon>
        <taxon>Chordata</taxon>
        <taxon>Craniata</taxon>
        <taxon>Vertebrata</taxon>
        <taxon>Euteleostomi</taxon>
        <taxon>Amphibia</taxon>
        <taxon>Gymnophiona</taxon>
        <taxon>Geotrypetes</taxon>
    </lineage>
</organism>
<sequence length="229" mass="27159">MSRILRHFTIVGDHRREQWEKEEDEEVIHQREEQKEPPLPASRSFRDTLKWLYSRHRFQIAIVCLVVIDALFVLCQILLDLEIIKPDKHHIAPQVFHYLSLSVLTFFVVEIFGKIYAYQLEFFHHKFEILDAVVVLISFIIDIIYIAQENIFQAVGLLILLRLWRVARIINGIIVSIKTTAEEKISKLREANHALSETVEQLQQQCKQKEDEIDRLQKLLQQHNVFPTR</sequence>
<dbReference type="Proteomes" id="UP000515159">
    <property type="component" value="Chromosome 8"/>
</dbReference>
<dbReference type="InterPro" id="IPR031844">
    <property type="entry name" value="VGPC1_C"/>
</dbReference>
<dbReference type="Gene3D" id="1.20.5.170">
    <property type="match status" value="1"/>
</dbReference>
<dbReference type="InterPro" id="IPR027359">
    <property type="entry name" value="Volt_channel_dom_sf"/>
</dbReference>
<evidence type="ECO:0000256" key="8">
    <source>
        <dbReference type="ARBA" id="ARBA00022989"/>
    </source>
</evidence>
<comment type="similarity">
    <text evidence="2">Belongs to the hydrogen channel family.</text>
</comment>
<evidence type="ECO:0000259" key="18">
    <source>
        <dbReference type="Pfam" id="PF16799"/>
    </source>
</evidence>
<dbReference type="GeneID" id="117365625"/>
<evidence type="ECO:0000313" key="19">
    <source>
        <dbReference type="Proteomes" id="UP000515159"/>
    </source>
</evidence>
<protein>
    <recommendedName>
        <fullName evidence="3">Voltage-gated hydrogen channel 1</fullName>
    </recommendedName>
    <alternativeName>
        <fullName evidence="13">Hydrogen voltage-gated channel 1</fullName>
    </alternativeName>
</protein>
<keyword evidence="4" id="KW-0813">Transport</keyword>
<keyword evidence="9 15" id="KW-0175">Coiled coil</keyword>
<comment type="subcellular location">
    <subcellularLocation>
        <location evidence="1">Cell membrane</location>
        <topology evidence="1">Multi-pass membrane protein</topology>
    </subcellularLocation>
</comment>
<keyword evidence="10" id="KW-0406">Ion transport</keyword>
<evidence type="ECO:0000256" key="9">
    <source>
        <dbReference type="ARBA" id="ARBA00023054"/>
    </source>
</evidence>
<keyword evidence="19" id="KW-1185">Reference proteome</keyword>
<dbReference type="SUPFAM" id="SSF81324">
    <property type="entry name" value="Voltage-gated potassium channels"/>
    <property type="match status" value="1"/>
</dbReference>
<keyword evidence="6 16" id="KW-0812">Transmembrane</keyword>
<evidence type="ECO:0000256" key="14">
    <source>
        <dbReference type="ARBA" id="ARBA00054874"/>
    </source>
</evidence>
<dbReference type="GO" id="GO:0010043">
    <property type="term" value="P:response to zinc ion"/>
    <property type="evidence" value="ECO:0007669"/>
    <property type="project" value="UniProtKB-ARBA"/>
</dbReference>
<feature type="transmembrane region" description="Helical" evidence="16">
    <location>
        <begin position="129"/>
        <end position="148"/>
    </location>
</feature>
<evidence type="ECO:0000256" key="1">
    <source>
        <dbReference type="ARBA" id="ARBA00004651"/>
    </source>
</evidence>
<evidence type="ECO:0000256" key="3">
    <source>
        <dbReference type="ARBA" id="ARBA00015897"/>
    </source>
</evidence>
<dbReference type="PANTHER" id="PTHR46480:SF1">
    <property type="entry name" value="VOLTAGE-GATED HYDROGEN CHANNEL 1"/>
    <property type="match status" value="1"/>
</dbReference>
<keyword evidence="5" id="KW-1003">Cell membrane</keyword>
<name>A0A6P8S384_GEOSA</name>
<dbReference type="PANTHER" id="PTHR46480">
    <property type="entry name" value="F20B24.22"/>
    <property type="match status" value="1"/>
</dbReference>
<dbReference type="OrthoDB" id="427456at2759"/>
<dbReference type="FunFam" id="1.20.120.350:FF:000054">
    <property type="entry name" value="voltage-gated hydrogen channel 1"/>
    <property type="match status" value="1"/>
</dbReference>
<evidence type="ECO:0000313" key="21">
    <source>
        <dbReference type="RefSeq" id="XP_033812093.1"/>
    </source>
</evidence>
<evidence type="ECO:0000259" key="17">
    <source>
        <dbReference type="Pfam" id="PF00520"/>
    </source>
</evidence>
<gene>
    <name evidence="20 21" type="primary">HVCN1</name>
</gene>
<keyword evidence="12" id="KW-0407">Ion channel</keyword>
<dbReference type="Pfam" id="PF00520">
    <property type="entry name" value="Ion_trans"/>
    <property type="match status" value="1"/>
</dbReference>
<dbReference type="InterPro" id="IPR031846">
    <property type="entry name" value="Hvcn1"/>
</dbReference>
<evidence type="ECO:0000256" key="4">
    <source>
        <dbReference type="ARBA" id="ARBA00022448"/>
    </source>
</evidence>
<dbReference type="GO" id="GO:0005886">
    <property type="term" value="C:plasma membrane"/>
    <property type="evidence" value="ECO:0007669"/>
    <property type="project" value="UniProtKB-SubCell"/>
</dbReference>
<dbReference type="RefSeq" id="XP_033812093.1">
    <property type="nucleotide sequence ID" value="XM_033956202.1"/>
</dbReference>
<evidence type="ECO:0000313" key="20">
    <source>
        <dbReference type="RefSeq" id="XP_033812092.1"/>
    </source>
</evidence>
<dbReference type="GO" id="GO:0030171">
    <property type="term" value="F:voltage-gated proton channel activity"/>
    <property type="evidence" value="ECO:0007669"/>
    <property type="project" value="InterPro"/>
</dbReference>
<dbReference type="Gene3D" id="1.20.120.350">
    <property type="entry name" value="Voltage-gated potassium channels. Chain C"/>
    <property type="match status" value="1"/>
</dbReference>
<feature type="domain" description="Ion transport" evidence="17">
    <location>
        <begin position="58"/>
        <end position="171"/>
    </location>
</feature>
<feature type="domain" description="Voltage-gated hydrogen channel 1 C-terminal membrane-localisation" evidence="18">
    <location>
        <begin position="185"/>
        <end position="223"/>
    </location>
</feature>
<keyword evidence="11 16" id="KW-0472">Membrane</keyword>
<proteinExistence type="inferred from homology"/>
<accession>A0A6P8S384</accession>
<dbReference type="GO" id="GO:0034702">
    <property type="term" value="C:monoatomic ion channel complex"/>
    <property type="evidence" value="ECO:0007669"/>
    <property type="project" value="UniProtKB-KW"/>
</dbReference>
<dbReference type="InterPro" id="IPR005821">
    <property type="entry name" value="Ion_trans_dom"/>
</dbReference>
<evidence type="ECO:0000256" key="12">
    <source>
        <dbReference type="ARBA" id="ARBA00023303"/>
    </source>
</evidence>